<dbReference type="PANTHER" id="PTHR43065:SF52">
    <property type="entry name" value="SENSOR PROTEIN KINASE PILS"/>
    <property type="match status" value="1"/>
</dbReference>
<feature type="transmembrane region" description="Helical" evidence="4">
    <location>
        <begin position="120"/>
        <end position="147"/>
    </location>
</feature>
<dbReference type="InterPro" id="IPR003661">
    <property type="entry name" value="HisK_dim/P_dom"/>
</dbReference>
<dbReference type="Pfam" id="PF00512">
    <property type="entry name" value="HisKA"/>
    <property type="match status" value="1"/>
</dbReference>
<evidence type="ECO:0000313" key="6">
    <source>
        <dbReference type="EMBL" id="CAA9889393.1"/>
    </source>
</evidence>
<keyword evidence="6" id="KW-0418">Kinase</keyword>
<dbReference type="InterPro" id="IPR004358">
    <property type="entry name" value="Sig_transdc_His_kin-like_C"/>
</dbReference>
<keyword evidence="4" id="KW-0812">Transmembrane</keyword>
<keyword evidence="7" id="KW-1185">Reference proteome</keyword>
<keyword evidence="6" id="KW-0808">Transferase</keyword>
<gene>
    <name evidence="6" type="ORF">METHB2_100034</name>
</gene>
<dbReference type="InterPro" id="IPR036097">
    <property type="entry name" value="HisK_dim/P_sf"/>
</dbReference>
<dbReference type="EMBL" id="CADCXN010000002">
    <property type="protein sequence ID" value="CAA9889393.1"/>
    <property type="molecule type" value="Genomic_DNA"/>
</dbReference>
<evidence type="ECO:0000256" key="3">
    <source>
        <dbReference type="ARBA" id="ARBA00022553"/>
    </source>
</evidence>
<dbReference type="PANTHER" id="PTHR43065">
    <property type="entry name" value="SENSOR HISTIDINE KINASE"/>
    <property type="match status" value="1"/>
</dbReference>
<sequence length="542" mass="60295">MPAIVPDTIFPCPFSKGYGIPASQAWLLLKAFLIYRFMLACLFIILFYSSFGPSLLGANNHQLYLYSSAGYLILSILSGICIFRRLTGYILQAQLLIFTDILILTLLMHACGGIKSGMGILLAVSIASGGLLIGGRCAMFFAALASLAVLTEQIFADYAQGLQTASYTYAGMLGASYFTIALLSYILAQRSEQILQLANQQKQTISKLEELNQYIIQHMQSGIIIAGKDETIQMANEASLRLAHLRVQPGNLASISKELSLAFQGWLADSEQNLVLLQLPDQSEIPVRFMLLPTRHEILYMIILENITLYNQRLQQSKLASLGQLTASIAHEIRNPLGAISHAGQLLSENPRLSSQDRRLTEIIQTHSTRVNHIIEDILQLSRRTASNREKLQLKPWLNNYMKNFILEHAVNADTFKASHTDESLCALMDPNHLKQILDNLCQNALKYGKPEVGQILLSARRFQQMPCIEVIDNGGGISHEHISHLFEPFFTTSPSGTGLGLYISKGLAELNQAKLSYHLTDDKQSCFRLCLLDAEHKIIEI</sequence>
<reference evidence="6 7" key="1">
    <citation type="submission" date="2020-02" db="EMBL/GenBank/DDBJ databases">
        <authorList>
            <person name="Hogendoorn C."/>
        </authorList>
    </citation>
    <scope>NUCLEOTIDE SEQUENCE [LARGE SCALE GENOMIC DNA]</scope>
    <source>
        <strain evidence="6">METHB21</strain>
    </source>
</reference>
<dbReference type="GO" id="GO:0000155">
    <property type="term" value="F:phosphorelay sensor kinase activity"/>
    <property type="evidence" value="ECO:0007669"/>
    <property type="project" value="InterPro"/>
</dbReference>
<keyword evidence="3" id="KW-0597">Phosphoprotein</keyword>
<feature type="domain" description="Histidine kinase" evidence="5">
    <location>
        <begin position="328"/>
        <end position="536"/>
    </location>
</feature>
<proteinExistence type="predicted"/>
<evidence type="ECO:0000259" key="5">
    <source>
        <dbReference type="PROSITE" id="PS50109"/>
    </source>
</evidence>
<dbReference type="PRINTS" id="PR00344">
    <property type="entry name" value="BCTRLSENSOR"/>
</dbReference>
<dbReference type="EC" id="2.7.13.3" evidence="2"/>
<dbReference type="SMART" id="SM00387">
    <property type="entry name" value="HATPase_c"/>
    <property type="match status" value="1"/>
</dbReference>
<feature type="transmembrane region" description="Helical" evidence="4">
    <location>
        <begin position="167"/>
        <end position="188"/>
    </location>
</feature>
<feature type="transmembrane region" description="Helical" evidence="4">
    <location>
        <begin position="33"/>
        <end position="51"/>
    </location>
</feature>
<accession>A0A8S0WY11</accession>
<dbReference type="SUPFAM" id="SSF55874">
    <property type="entry name" value="ATPase domain of HSP90 chaperone/DNA topoisomerase II/histidine kinase"/>
    <property type="match status" value="1"/>
</dbReference>
<dbReference type="Pfam" id="PF25323">
    <property type="entry name" value="6TM_PilS"/>
    <property type="match status" value="1"/>
</dbReference>
<dbReference type="InterPro" id="IPR005467">
    <property type="entry name" value="His_kinase_dom"/>
</dbReference>
<dbReference type="Proteomes" id="UP000494216">
    <property type="component" value="Unassembled WGS sequence"/>
</dbReference>
<dbReference type="Gene3D" id="3.30.565.10">
    <property type="entry name" value="Histidine kinase-like ATPase, C-terminal domain"/>
    <property type="match status" value="1"/>
</dbReference>
<feature type="transmembrane region" description="Helical" evidence="4">
    <location>
        <begin position="89"/>
        <end position="108"/>
    </location>
</feature>
<dbReference type="Gene3D" id="1.10.287.130">
    <property type="match status" value="1"/>
</dbReference>
<dbReference type="SUPFAM" id="SSF47384">
    <property type="entry name" value="Homodimeric domain of signal transducing histidine kinase"/>
    <property type="match status" value="1"/>
</dbReference>
<evidence type="ECO:0000313" key="7">
    <source>
        <dbReference type="Proteomes" id="UP000494216"/>
    </source>
</evidence>
<organism evidence="6 7">
    <name type="scientific">Candidatus Methylobacter favarea</name>
    <dbReference type="NCBI Taxonomy" id="2707345"/>
    <lineage>
        <taxon>Bacteria</taxon>
        <taxon>Pseudomonadati</taxon>
        <taxon>Pseudomonadota</taxon>
        <taxon>Gammaproteobacteria</taxon>
        <taxon>Methylococcales</taxon>
        <taxon>Methylococcaceae</taxon>
        <taxon>Methylobacter</taxon>
    </lineage>
</organism>
<dbReference type="AlphaFoldDB" id="A0A8S0WY11"/>
<dbReference type="PROSITE" id="PS50109">
    <property type="entry name" value="HIS_KIN"/>
    <property type="match status" value="1"/>
</dbReference>
<keyword evidence="4" id="KW-0472">Membrane</keyword>
<keyword evidence="4" id="KW-1133">Transmembrane helix</keyword>
<evidence type="ECO:0000256" key="2">
    <source>
        <dbReference type="ARBA" id="ARBA00012438"/>
    </source>
</evidence>
<comment type="caution">
    <text evidence="6">The sequence shown here is derived from an EMBL/GenBank/DDBJ whole genome shotgun (WGS) entry which is preliminary data.</text>
</comment>
<protein>
    <recommendedName>
        <fullName evidence="2">histidine kinase</fullName>
        <ecNumber evidence="2">2.7.13.3</ecNumber>
    </recommendedName>
</protein>
<name>A0A8S0WY11_9GAMM</name>
<dbReference type="CDD" id="cd00082">
    <property type="entry name" value="HisKA"/>
    <property type="match status" value="1"/>
</dbReference>
<comment type="catalytic activity">
    <reaction evidence="1">
        <text>ATP + protein L-histidine = ADP + protein N-phospho-L-histidine.</text>
        <dbReference type="EC" id="2.7.13.3"/>
    </reaction>
</comment>
<dbReference type="SMART" id="SM00388">
    <property type="entry name" value="HisKA"/>
    <property type="match status" value="1"/>
</dbReference>
<dbReference type="Pfam" id="PF02518">
    <property type="entry name" value="HATPase_c"/>
    <property type="match status" value="1"/>
</dbReference>
<evidence type="ECO:0000256" key="1">
    <source>
        <dbReference type="ARBA" id="ARBA00000085"/>
    </source>
</evidence>
<dbReference type="RefSeq" id="WP_174624418.1">
    <property type="nucleotide sequence ID" value="NZ_CADCXN010000002.1"/>
</dbReference>
<dbReference type="InterPro" id="IPR036890">
    <property type="entry name" value="HATPase_C_sf"/>
</dbReference>
<feature type="transmembrane region" description="Helical" evidence="4">
    <location>
        <begin position="63"/>
        <end position="83"/>
    </location>
</feature>
<evidence type="ECO:0000256" key="4">
    <source>
        <dbReference type="SAM" id="Phobius"/>
    </source>
</evidence>
<dbReference type="InterPro" id="IPR003594">
    <property type="entry name" value="HATPase_dom"/>
</dbReference>